<comment type="similarity">
    <text evidence="2 4">Belongs to the pterin-4-alpha-carbinolamine dehydratase family.</text>
</comment>
<evidence type="ECO:0000256" key="1">
    <source>
        <dbReference type="ARBA" id="ARBA00001554"/>
    </source>
</evidence>
<dbReference type="Gene3D" id="3.30.1360.20">
    <property type="entry name" value="Transcriptional coactivator/pterin dehydratase"/>
    <property type="match status" value="1"/>
</dbReference>
<comment type="caution">
    <text evidence="5">The sequence shown here is derived from an EMBL/GenBank/DDBJ whole genome shotgun (WGS) entry which is preliminary data.</text>
</comment>
<accession>A0A370DDW7</accession>
<proteinExistence type="inferred from homology"/>
<dbReference type="AlphaFoldDB" id="A0A370DDW7"/>
<dbReference type="GO" id="GO:0006729">
    <property type="term" value="P:tetrahydrobiopterin biosynthetic process"/>
    <property type="evidence" value="ECO:0007669"/>
    <property type="project" value="InterPro"/>
</dbReference>
<dbReference type="PANTHER" id="PTHR42805">
    <property type="entry name" value="PTERIN-4-ALPHA-CARBINOLAMINE DEHYDRATASE-RELATED"/>
    <property type="match status" value="1"/>
</dbReference>
<protein>
    <recommendedName>
        <fullName evidence="4">Putative pterin-4-alpha-carbinolamine dehydratase</fullName>
        <shortName evidence="4">PHS</shortName>
        <ecNumber evidence="4">4.2.1.96</ecNumber>
    </recommendedName>
    <alternativeName>
        <fullName evidence="4">4-alpha-hydroxy-tetrahydropterin dehydratase</fullName>
    </alternativeName>
    <alternativeName>
        <fullName evidence="4">Pterin carbinolamine dehydratase</fullName>
        <shortName evidence="4">PCD</shortName>
    </alternativeName>
</protein>
<dbReference type="Pfam" id="PF01329">
    <property type="entry name" value="Pterin_4a"/>
    <property type="match status" value="1"/>
</dbReference>
<dbReference type="SUPFAM" id="SSF55248">
    <property type="entry name" value="PCD-like"/>
    <property type="match status" value="1"/>
</dbReference>
<dbReference type="CDD" id="cd00913">
    <property type="entry name" value="PCD_DCoH_subfamily_a"/>
    <property type="match status" value="1"/>
</dbReference>
<organism evidence="5 6">
    <name type="scientific">endosymbiont of Galathealinum brachiosum</name>
    <dbReference type="NCBI Taxonomy" id="2200906"/>
    <lineage>
        <taxon>Bacteria</taxon>
        <taxon>Pseudomonadati</taxon>
        <taxon>Pseudomonadota</taxon>
        <taxon>Gammaproteobacteria</taxon>
        <taxon>sulfur-oxidizing symbionts</taxon>
    </lineage>
</organism>
<sequence length="112" mass="13107">MITLTEQSLKTCDKDSLALSTIEIEKHLRELNGWTLNYQQDSQKIIKNYKFKDFRSAMKFANMVTDLAEEENHHPCICIEWGTVNLSWWTHSLSGLFINDFIMAARCDKAYQ</sequence>
<dbReference type="HAMAP" id="MF_00434">
    <property type="entry name" value="Pterin_4_alpha"/>
    <property type="match status" value="1"/>
</dbReference>
<gene>
    <name evidence="5" type="ORF">DIZ80_10870</name>
</gene>
<evidence type="ECO:0000256" key="3">
    <source>
        <dbReference type="ARBA" id="ARBA00023239"/>
    </source>
</evidence>
<name>A0A370DDW7_9GAMM</name>
<keyword evidence="6" id="KW-1185">Reference proteome</keyword>
<evidence type="ECO:0000313" key="5">
    <source>
        <dbReference type="EMBL" id="RDH82770.1"/>
    </source>
</evidence>
<dbReference type="PANTHER" id="PTHR42805:SF1">
    <property type="entry name" value="PTERIN-4-ALPHA-CARBINOLAMINE DEHYDRATASE-RELATED"/>
    <property type="match status" value="1"/>
</dbReference>
<evidence type="ECO:0000313" key="6">
    <source>
        <dbReference type="Proteomes" id="UP000254266"/>
    </source>
</evidence>
<evidence type="ECO:0000256" key="4">
    <source>
        <dbReference type="HAMAP-Rule" id="MF_00434"/>
    </source>
</evidence>
<comment type="catalytic activity">
    <reaction evidence="1 4">
        <text>(4aS,6R)-4a-hydroxy-L-erythro-5,6,7,8-tetrahydrobiopterin = (6R)-L-erythro-6,7-dihydrobiopterin + H2O</text>
        <dbReference type="Rhea" id="RHEA:11920"/>
        <dbReference type="ChEBI" id="CHEBI:15377"/>
        <dbReference type="ChEBI" id="CHEBI:15642"/>
        <dbReference type="ChEBI" id="CHEBI:43120"/>
        <dbReference type="EC" id="4.2.1.96"/>
    </reaction>
</comment>
<dbReference type="EMBL" id="QFXC01000011">
    <property type="protein sequence ID" value="RDH82770.1"/>
    <property type="molecule type" value="Genomic_DNA"/>
</dbReference>
<reference evidence="5 6" key="1">
    <citation type="journal article" date="2018" name="ISME J.">
        <title>Endosymbiont genomes yield clues of tubeworm success.</title>
        <authorList>
            <person name="Li Y."/>
            <person name="Liles M.R."/>
            <person name="Halanych K.M."/>
        </authorList>
    </citation>
    <scope>NUCLEOTIDE SEQUENCE [LARGE SCALE GENOMIC DNA]</scope>
    <source>
        <strain evidence="5">A1464</strain>
    </source>
</reference>
<dbReference type="EC" id="4.2.1.96" evidence="4"/>
<dbReference type="GO" id="GO:0008124">
    <property type="term" value="F:4-alpha-hydroxytetrahydrobiopterin dehydratase activity"/>
    <property type="evidence" value="ECO:0007669"/>
    <property type="project" value="UniProtKB-UniRule"/>
</dbReference>
<dbReference type="InterPro" id="IPR001533">
    <property type="entry name" value="Pterin_deHydtase"/>
</dbReference>
<dbReference type="InterPro" id="IPR036428">
    <property type="entry name" value="PCD_sf"/>
</dbReference>
<keyword evidence="3 4" id="KW-0456">Lyase</keyword>
<dbReference type="Proteomes" id="UP000254266">
    <property type="component" value="Unassembled WGS sequence"/>
</dbReference>
<evidence type="ECO:0000256" key="2">
    <source>
        <dbReference type="ARBA" id="ARBA00006472"/>
    </source>
</evidence>
<dbReference type="InterPro" id="IPR050376">
    <property type="entry name" value="Pterin-4-alpha-carb_dehyd"/>
</dbReference>